<evidence type="ECO:0000313" key="1">
    <source>
        <dbReference type="EMBL" id="JAD35398.1"/>
    </source>
</evidence>
<accession>A0A0A8ZCI1</accession>
<reference evidence="1" key="2">
    <citation type="journal article" date="2015" name="Data Brief">
        <title>Shoot transcriptome of the giant reed, Arundo donax.</title>
        <authorList>
            <person name="Barrero R.A."/>
            <person name="Guerrero F.D."/>
            <person name="Moolhuijzen P."/>
            <person name="Goolsby J.A."/>
            <person name="Tidwell J."/>
            <person name="Bellgard S.E."/>
            <person name="Bellgard M.I."/>
        </authorList>
    </citation>
    <scope>NUCLEOTIDE SEQUENCE</scope>
    <source>
        <tissue evidence="1">Shoot tissue taken approximately 20 cm above the soil surface</tissue>
    </source>
</reference>
<organism evidence="1">
    <name type="scientific">Arundo donax</name>
    <name type="common">Giant reed</name>
    <name type="synonym">Donax arundinaceus</name>
    <dbReference type="NCBI Taxonomy" id="35708"/>
    <lineage>
        <taxon>Eukaryota</taxon>
        <taxon>Viridiplantae</taxon>
        <taxon>Streptophyta</taxon>
        <taxon>Embryophyta</taxon>
        <taxon>Tracheophyta</taxon>
        <taxon>Spermatophyta</taxon>
        <taxon>Magnoliopsida</taxon>
        <taxon>Liliopsida</taxon>
        <taxon>Poales</taxon>
        <taxon>Poaceae</taxon>
        <taxon>PACMAD clade</taxon>
        <taxon>Arundinoideae</taxon>
        <taxon>Arundineae</taxon>
        <taxon>Arundo</taxon>
    </lineage>
</organism>
<protein>
    <submittedName>
        <fullName evidence="1">Uncharacterized protein</fullName>
    </submittedName>
</protein>
<dbReference type="EMBL" id="GBRH01262497">
    <property type="protein sequence ID" value="JAD35398.1"/>
    <property type="molecule type" value="Transcribed_RNA"/>
</dbReference>
<name>A0A0A8ZCI1_ARUDO</name>
<sequence>MLYHRTTLSITNFTILHSVVISYHQTTFLLSFCITKLHFVVGPYRKTMLSEV</sequence>
<dbReference type="AlphaFoldDB" id="A0A0A8ZCI1"/>
<reference evidence="1" key="1">
    <citation type="submission" date="2014-09" db="EMBL/GenBank/DDBJ databases">
        <authorList>
            <person name="Magalhaes I.L.F."/>
            <person name="Oliveira U."/>
            <person name="Santos F.R."/>
            <person name="Vidigal T.H.D.A."/>
            <person name="Brescovit A.D."/>
            <person name="Santos A.J."/>
        </authorList>
    </citation>
    <scope>NUCLEOTIDE SEQUENCE</scope>
    <source>
        <tissue evidence="1">Shoot tissue taken approximately 20 cm above the soil surface</tissue>
    </source>
</reference>
<proteinExistence type="predicted"/>